<keyword evidence="2" id="KW-1185">Reference proteome</keyword>
<dbReference type="KEGG" id="scac:106094423"/>
<gene>
    <name evidence="1" type="primary">106094423</name>
</gene>
<accession>A0A1I8QDE9</accession>
<dbReference type="OrthoDB" id="7785428at2759"/>
<dbReference type="STRING" id="35570.A0A1I8QDE9"/>
<dbReference type="EnsemblMetazoa" id="SCAU016119-RA">
    <property type="protein sequence ID" value="SCAU016119-PA"/>
    <property type="gene ID" value="SCAU016119"/>
</dbReference>
<name>A0A1I8QDE9_STOCA</name>
<proteinExistence type="predicted"/>
<sequence>MDTSLVNNLIKSSLLPELKQDLDSIPIEKEHFKSYHDCLQVQLAILYDWVQQEQPRLWTITDETNESVNLKEIQANLIILLCEVTGPDYLHTLDNSDLIDNAERILAKFGKIELEVQELILKYYQEKLHKDSWKKQLGAIHGFIKYLKFLFPDIPGHDNHMNYNYLMFCLSVGLNIRTCYETHYKLLSTNVFLTMLNVGQTNDILSMNIHGVIYDAVFKDLHVMDTISFIQLQWKCVLKCFDFYTEMDSFTWSKLDDSMEILLRNITLAPNSLTSISLMKFVSKFVIYFNINQQELEEVLGGDLCQIDGINRCREMTNSNTSYTCFRWAKAILEMFVLESYRLMQANDICREMLLEIHRCYIVAIMPIPLSVIEPHLITFYDKFTAVLMEVIKVQKYKDDIVKIITSMLETFYYHLTNCDNLPNLLNYKEAYHKLLHVDVFKKFVTV</sequence>
<evidence type="ECO:0000313" key="1">
    <source>
        <dbReference type="EnsemblMetazoa" id="SCAU016119-PA"/>
    </source>
</evidence>
<dbReference type="Proteomes" id="UP000095300">
    <property type="component" value="Unassembled WGS sequence"/>
</dbReference>
<dbReference type="AlphaFoldDB" id="A0A1I8QDE9"/>
<protein>
    <submittedName>
        <fullName evidence="1">Uncharacterized protein</fullName>
    </submittedName>
</protein>
<reference evidence="1" key="1">
    <citation type="submission" date="2020-05" db="UniProtKB">
        <authorList>
            <consortium name="EnsemblMetazoa"/>
        </authorList>
    </citation>
    <scope>IDENTIFICATION</scope>
    <source>
        <strain evidence="1">USDA</strain>
    </source>
</reference>
<evidence type="ECO:0000313" key="2">
    <source>
        <dbReference type="Proteomes" id="UP000095300"/>
    </source>
</evidence>
<dbReference type="VEuPathDB" id="VectorBase:SCAU016119"/>
<organism evidence="1 2">
    <name type="scientific">Stomoxys calcitrans</name>
    <name type="common">Stable fly</name>
    <name type="synonym">Conops calcitrans</name>
    <dbReference type="NCBI Taxonomy" id="35570"/>
    <lineage>
        <taxon>Eukaryota</taxon>
        <taxon>Metazoa</taxon>
        <taxon>Ecdysozoa</taxon>
        <taxon>Arthropoda</taxon>
        <taxon>Hexapoda</taxon>
        <taxon>Insecta</taxon>
        <taxon>Pterygota</taxon>
        <taxon>Neoptera</taxon>
        <taxon>Endopterygota</taxon>
        <taxon>Diptera</taxon>
        <taxon>Brachycera</taxon>
        <taxon>Muscomorpha</taxon>
        <taxon>Muscoidea</taxon>
        <taxon>Muscidae</taxon>
        <taxon>Stomoxys</taxon>
    </lineage>
</organism>